<dbReference type="AlphaFoldDB" id="A0A8E2DF28"/>
<gene>
    <name evidence="1" type="ORF">OBBRIDRAFT_891835</name>
</gene>
<proteinExistence type="predicted"/>
<dbReference type="EMBL" id="KV722684">
    <property type="protein sequence ID" value="OCH84357.1"/>
    <property type="molecule type" value="Genomic_DNA"/>
</dbReference>
<keyword evidence="2" id="KW-1185">Reference proteome</keyword>
<protein>
    <submittedName>
        <fullName evidence="1">Uncharacterized protein</fullName>
    </submittedName>
</protein>
<accession>A0A8E2DF28</accession>
<reference evidence="1 2" key="1">
    <citation type="submission" date="2016-07" db="EMBL/GenBank/DDBJ databases">
        <title>Draft genome of the white-rot fungus Obba rivulosa 3A-2.</title>
        <authorList>
            <consortium name="DOE Joint Genome Institute"/>
            <person name="Miettinen O."/>
            <person name="Riley R."/>
            <person name="Acob R."/>
            <person name="Barry K."/>
            <person name="Cullen D."/>
            <person name="De Vries R."/>
            <person name="Hainaut M."/>
            <person name="Hatakka A."/>
            <person name="Henrissat B."/>
            <person name="Hilden K."/>
            <person name="Kuo R."/>
            <person name="Labutti K."/>
            <person name="Lipzen A."/>
            <person name="Makela M.R."/>
            <person name="Sandor L."/>
            <person name="Spatafora J.W."/>
            <person name="Grigoriev I.V."/>
            <person name="Hibbett D.S."/>
        </authorList>
    </citation>
    <scope>NUCLEOTIDE SEQUENCE [LARGE SCALE GENOMIC DNA]</scope>
    <source>
        <strain evidence="1 2">3A-2</strain>
    </source>
</reference>
<organism evidence="1 2">
    <name type="scientific">Obba rivulosa</name>
    <dbReference type="NCBI Taxonomy" id="1052685"/>
    <lineage>
        <taxon>Eukaryota</taxon>
        <taxon>Fungi</taxon>
        <taxon>Dikarya</taxon>
        <taxon>Basidiomycota</taxon>
        <taxon>Agaricomycotina</taxon>
        <taxon>Agaricomycetes</taxon>
        <taxon>Polyporales</taxon>
        <taxon>Gelatoporiaceae</taxon>
        <taxon>Obba</taxon>
    </lineage>
</organism>
<sequence>MLTDTSDGLDLRRKDLWAVAVTCPVRRSTPWCDQSSAIVALGHSLSYLRRSIRRGQLIRSVALWSIPLPLLSGGQNHLSAMLCPRFHILHYTVTPSTYANALRSNKKECQASSCLARECTVRGNGACWMLSASSKIPCTPRPQPELVRVERRFRK</sequence>
<name>A0A8E2DF28_9APHY</name>
<evidence type="ECO:0000313" key="2">
    <source>
        <dbReference type="Proteomes" id="UP000250043"/>
    </source>
</evidence>
<evidence type="ECO:0000313" key="1">
    <source>
        <dbReference type="EMBL" id="OCH84357.1"/>
    </source>
</evidence>
<dbReference type="Proteomes" id="UP000250043">
    <property type="component" value="Unassembled WGS sequence"/>
</dbReference>